<proteinExistence type="predicted"/>
<gene>
    <name evidence="5" type="ORF">C1I99_31930</name>
</gene>
<keyword evidence="6" id="KW-1185">Reference proteome</keyword>
<keyword evidence="3" id="KW-0067">ATP-binding</keyword>
<evidence type="ECO:0000313" key="5">
    <source>
        <dbReference type="EMBL" id="PZF81324.1"/>
    </source>
</evidence>
<dbReference type="InterPro" id="IPR051046">
    <property type="entry name" value="MurCDEF_CellWall_CoF430Synth"/>
</dbReference>
<dbReference type="InterPro" id="IPR036565">
    <property type="entry name" value="Mur-like_cat_sf"/>
</dbReference>
<feature type="non-terminal residue" evidence="5">
    <location>
        <position position="142"/>
    </location>
</feature>
<dbReference type="Gene3D" id="3.40.1190.10">
    <property type="entry name" value="Mur-like, catalytic domain"/>
    <property type="match status" value="1"/>
</dbReference>
<evidence type="ECO:0000313" key="6">
    <source>
        <dbReference type="Proteomes" id="UP000248749"/>
    </source>
</evidence>
<dbReference type="AlphaFoldDB" id="A0A2W2BLY5"/>
<dbReference type="InterPro" id="IPR036615">
    <property type="entry name" value="Mur_ligase_C_dom_sf"/>
</dbReference>
<keyword evidence="1 5" id="KW-0436">Ligase</keyword>
<dbReference type="InterPro" id="IPR013221">
    <property type="entry name" value="Mur_ligase_cen"/>
</dbReference>
<name>A0A2W2BLY5_9ACTN</name>
<dbReference type="PANTHER" id="PTHR43024">
    <property type="entry name" value="UDP-N-ACETYLMURAMOYL-TRIPEPTIDE--D-ALANYL-D-ALANINE LIGASE"/>
    <property type="match status" value="1"/>
</dbReference>
<dbReference type="PANTHER" id="PTHR43024:SF1">
    <property type="entry name" value="UDP-N-ACETYLMURAMOYL-TRIPEPTIDE--D-ALANYL-D-ALANINE LIGASE"/>
    <property type="match status" value="1"/>
</dbReference>
<evidence type="ECO:0000256" key="2">
    <source>
        <dbReference type="ARBA" id="ARBA00022741"/>
    </source>
</evidence>
<dbReference type="Proteomes" id="UP000248749">
    <property type="component" value="Unassembled WGS sequence"/>
</dbReference>
<keyword evidence="2" id="KW-0547">Nucleotide-binding</keyword>
<evidence type="ECO:0000256" key="3">
    <source>
        <dbReference type="ARBA" id="ARBA00022840"/>
    </source>
</evidence>
<dbReference type="Pfam" id="PF08245">
    <property type="entry name" value="Mur_ligase_M"/>
    <property type="match status" value="1"/>
</dbReference>
<organism evidence="5 6">
    <name type="scientific">Micromonospora deserti</name>
    <dbReference type="NCBI Taxonomy" id="2070366"/>
    <lineage>
        <taxon>Bacteria</taxon>
        <taxon>Bacillati</taxon>
        <taxon>Actinomycetota</taxon>
        <taxon>Actinomycetes</taxon>
        <taxon>Micromonosporales</taxon>
        <taxon>Micromonosporaceae</taxon>
        <taxon>Micromonospora</taxon>
    </lineage>
</organism>
<reference evidence="5 6" key="1">
    <citation type="submission" date="2018-01" db="EMBL/GenBank/DDBJ databases">
        <title>Draft genome sequence of Salinispora sp. 13K206.</title>
        <authorList>
            <person name="Sahin N."/>
            <person name="Saygin H."/>
            <person name="Ay H."/>
        </authorList>
    </citation>
    <scope>NUCLEOTIDE SEQUENCE [LARGE SCALE GENOMIC DNA]</scope>
    <source>
        <strain evidence="5 6">13K206</strain>
    </source>
</reference>
<feature type="domain" description="Mur ligase central" evidence="4">
    <location>
        <begin position="2"/>
        <end position="83"/>
    </location>
</feature>
<dbReference type="SUPFAM" id="SSF53244">
    <property type="entry name" value="MurD-like peptide ligases, peptide-binding domain"/>
    <property type="match status" value="1"/>
</dbReference>
<dbReference type="EMBL" id="POUB01000580">
    <property type="protein sequence ID" value="PZF81324.1"/>
    <property type="molecule type" value="Genomic_DNA"/>
</dbReference>
<dbReference type="GO" id="GO:0005524">
    <property type="term" value="F:ATP binding"/>
    <property type="evidence" value="ECO:0007669"/>
    <property type="project" value="UniProtKB-KW"/>
</dbReference>
<evidence type="ECO:0000256" key="1">
    <source>
        <dbReference type="ARBA" id="ARBA00022598"/>
    </source>
</evidence>
<sequence>DGLKEDGCFVFNGDEPLLEQRAKDLNVEQYRFGLKADNDVSASDIQGTDTSTMFKTNLDEETTVTIPVLGDYNVTNALAAIAVGHKYHIDLKKEAEALVDFDLTKNRTEWLTGKKGERILSDVYNSNPTAARAVLDSFANVN</sequence>
<dbReference type="Gene3D" id="3.90.190.20">
    <property type="entry name" value="Mur ligase, C-terminal domain"/>
    <property type="match status" value="1"/>
</dbReference>
<protein>
    <submittedName>
        <fullName evidence="5">UDP-N-acetylmuramoyl-tripeptide--D-alanyl-D-alanine ligase</fullName>
    </submittedName>
</protein>
<feature type="non-terminal residue" evidence="5">
    <location>
        <position position="1"/>
    </location>
</feature>
<dbReference type="GO" id="GO:0016881">
    <property type="term" value="F:acid-amino acid ligase activity"/>
    <property type="evidence" value="ECO:0007669"/>
    <property type="project" value="InterPro"/>
</dbReference>
<evidence type="ECO:0000259" key="4">
    <source>
        <dbReference type="Pfam" id="PF08245"/>
    </source>
</evidence>
<dbReference type="SUPFAM" id="SSF53623">
    <property type="entry name" value="MurD-like peptide ligases, catalytic domain"/>
    <property type="match status" value="1"/>
</dbReference>
<comment type="caution">
    <text evidence="5">The sequence shown here is derived from an EMBL/GenBank/DDBJ whole genome shotgun (WGS) entry which is preliminary data.</text>
</comment>
<accession>A0A2W2BLY5</accession>